<evidence type="ECO:0000313" key="2">
    <source>
        <dbReference type="EMBL" id="GAA2060073.1"/>
    </source>
</evidence>
<organism evidence="2 3">
    <name type="scientific">Streptomyces albiaxialis</name>
    <dbReference type="NCBI Taxonomy" id="329523"/>
    <lineage>
        <taxon>Bacteria</taxon>
        <taxon>Bacillati</taxon>
        <taxon>Actinomycetota</taxon>
        <taxon>Actinomycetes</taxon>
        <taxon>Kitasatosporales</taxon>
        <taxon>Streptomycetaceae</taxon>
        <taxon>Streptomyces</taxon>
    </lineage>
</organism>
<feature type="compositionally biased region" description="Polar residues" evidence="1">
    <location>
        <begin position="1"/>
        <end position="10"/>
    </location>
</feature>
<name>A0ABN2VE75_9ACTN</name>
<reference evidence="2 3" key="1">
    <citation type="journal article" date="2019" name="Int. J. Syst. Evol. Microbiol.">
        <title>The Global Catalogue of Microorganisms (GCM) 10K type strain sequencing project: providing services to taxonomists for standard genome sequencing and annotation.</title>
        <authorList>
            <consortium name="The Broad Institute Genomics Platform"/>
            <consortium name="The Broad Institute Genome Sequencing Center for Infectious Disease"/>
            <person name="Wu L."/>
            <person name="Ma J."/>
        </authorList>
    </citation>
    <scope>NUCLEOTIDE SEQUENCE [LARGE SCALE GENOMIC DNA]</scope>
    <source>
        <strain evidence="2 3">JCM 15478</strain>
    </source>
</reference>
<gene>
    <name evidence="2" type="ORF">GCM10009801_01310</name>
</gene>
<proteinExistence type="predicted"/>
<sequence length="101" mass="10968">MRTGGTQTEYDAQVTPAVPSRAPGEASPTSPFREAWEVCHWGYPLLEELGGAGLASAAPLRRVPEHGAGYGLPRAVLRRLRVHRGLSRSSPRPQWARPDVS</sequence>
<comment type="caution">
    <text evidence="2">The sequence shown here is derived from an EMBL/GenBank/DDBJ whole genome shotgun (WGS) entry which is preliminary data.</text>
</comment>
<dbReference type="EMBL" id="BAAAPE010000001">
    <property type="protein sequence ID" value="GAA2060073.1"/>
    <property type="molecule type" value="Genomic_DNA"/>
</dbReference>
<keyword evidence="3" id="KW-1185">Reference proteome</keyword>
<protein>
    <submittedName>
        <fullName evidence="2">Uncharacterized protein</fullName>
    </submittedName>
</protein>
<evidence type="ECO:0000256" key="1">
    <source>
        <dbReference type="SAM" id="MobiDB-lite"/>
    </source>
</evidence>
<feature type="region of interest" description="Disordered" evidence="1">
    <location>
        <begin position="1"/>
        <end position="29"/>
    </location>
</feature>
<accession>A0ABN2VE75</accession>
<dbReference type="Proteomes" id="UP001500016">
    <property type="component" value="Unassembled WGS sequence"/>
</dbReference>
<evidence type="ECO:0000313" key="3">
    <source>
        <dbReference type="Proteomes" id="UP001500016"/>
    </source>
</evidence>